<evidence type="ECO:0000259" key="14">
    <source>
        <dbReference type="PROSITE" id="PS51193"/>
    </source>
</evidence>
<keyword evidence="1" id="KW-0004">4Fe-4S</keyword>
<keyword evidence="5" id="KW-0378">Hydrolase</keyword>
<evidence type="ECO:0000256" key="2">
    <source>
        <dbReference type="ARBA" id="ARBA00022723"/>
    </source>
</evidence>
<keyword evidence="16" id="KW-1185">Reference proteome</keyword>
<dbReference type="Pfam" id="PF06733">
    <property type="entry name" value="DEAD_2"/>
    <property type="match status" value="1"/>
</dbReference>
<dbReference type="SUPFAM" id="SSF52540">
    <property type="entry name" value="P-loop containing nucleoside triphosphate hydrolases"/>
    <property type="match status" value="1"/>
</dbReference>
<keyword evidence="12" id="KW-0413">Isomerase</keyword>
<dbReference type="GO" id="GO:0051539">
    <property type="term" value="F:4 iron, 4 sulfur cluster binding"/>
    <property type="evidence" value="ECO:0007669"/>
    <property type="project" value="UniProtKB-KW"/>
</dbReference>
<evidence type="ECO:0000256" key="1">
    <source>
        <dbReference type="ARBA" id="ARBA00022485"/>
    </source>
</evidence>
<sequence length="618" mass="69890">MTEFLFRFDEARGSQKEMMKDIYSSLSDGKDILINAPTGIGKTDASLSAAITYAIKNDKDILFLTPKISQHRIAVDVLRGLKQKFNLGISFVDVVGKRNMCINPDVNNIYDSSFYNACENLIKKNQCPYFNKLKHFDLDGDYEMLNSFSEGHNAILSQSYKEGLCPYEVSMRFAKKADIIIAGYSHILNPYTKETFLKKLSHDLSDTIIIWDEAHNIFNSAVSYFSTSISENVINRAAAELAAITSDIDISFLSFELNKLAAKMLSIEKNEAFVDSSDFLSGEKDMLGDIISDMEKAGMMYIENKHAKRSSLMHIASFLQGWESSDAATTRIIARGGGRVELKLSNLYPERALSVFKEAYANVFMSGTLIPLEMYRDILGVEGADTKSYKSPFSKDKQFVAIDSTVSTKFTGRTTDLYRSIASKINGIYSSIPGNTSVFFPSFSMLESTYRYLDLGRISEAFIQRKAMSNIEVERLINEFKASKKGLMLGVMGGSLSEGINYDNNSIKCIVIVGIPLTKPDLELQARINYMNKKFHESGIEYIYTIPAVIRAIQAAGRAIRSESDKASIIFMDSRYEWKNYKMLIKNFFALYEGKDYLERMKQFWSSESIEWKSRYDD</sequence>
<feature type="domain" description="Helicase ATP-binding" evidence="13">
    <location>
        <begin position="23"/>
        <end position="247"/>
    </location>
</feature>
<proteinExistence type="predicted"/>
<dbReference type="InterPro" id="IPR045028">
    <property type="entry name" value="DinG/Rad3-like"/>
</dbReference>
<evidence type="ECO:0000313" key="15">
    <source>
        <dbReference type="EMBL" id="ASI13937.1"/>
    </source>
</evidence>
<dbReference type="GO" id="GO:0006281">
    <property type="term" value="P:DNA repair"/>
    <property type="evidence" value="ECO:0007669"/>
    <property type="project" value="UniProtKB-KW"/>
</dbReference>
<dbReference type="SMART" id="SM00491">
    <property type="entry name" value="HELICc2"/>
    <property type="match status" value="1"/>
</dbReference>
<evidence type="ECO:0000256" key="7">
    <source>
        <dbReference type="ARBA" id="ARBA00022840"/>
    </source>
</evidence>
<keyword evidence="9" id="KW-0411">Iron-sulfur</keyword>
<keyword evidence="7" id="KW-0067">ATP-binding</keyword>
<dbReference type="InterPro" id="IPR010614">
    <property type="entry name" value="RAD3-like_helicase_DEAD"/>
</dbReference>
<organism evidence="15 16">
    <name type="scientific">Candidatus Mancarchaeum acidiphilum</name>
    <dbReference type="NCBI Taxonomy" id="1920749"/>
    <lineage>
        <taxon>Archaea</taxon>
        <taxon>Candidatus Micrarchaeota</taxon>
        <taxon>Candidatus Mancarchaeum</taxon>
    </lineage>
</organism>
<dbReference type="PANTHER" id="PTHR11472:SF34">
    <property type="entry name" value="REGULATOR OF TELOMERE ELONGATION HELICASE 1"/>
    <property type="match status" value="1"/>
</dbReference>
<dbReference type="PANTHER" id="PTHR11472">
    <property type="entry name" value="DNA REPAIR DEAD HELICASE RAD3/XP-D SUBFAMILY MEMBER"/>
    <property type="match status" value="1"/>
</dbReference>
<evidence type="ECO:0000256" key="4">
    <source>
        <dbReference type="ARBA" id="ARBA00022763"/>
    </source>
</evidence>
<dbReference type="GO" id="GO:0046872">
    <property type="term" value="F:metal ion binding"/>
    <property type="evidence" value="ECO:0007669"/>
    <property type="project" value="UniProtKB-KW"/>
</dbReference>
<dbReference type="Pfam" id="PF13307">
    <property type="entry name" value="Helicase_C_2"/>
    <property type="match status" value="1"/>
</dbReference>
<dbReference type="PROSITE" id="PS51192">
    <property type="entry name" value="HELICASE_ATP_BIND_1"/>
    <property type="match status" value="1"/>
</dbReference>
<dbReference type="GO" id="GO:0005524">
    <property type="term" value="F:ATP binding"/>
    <property type="evidence" value="ECO:0007669"/>
    <property type="project" value="UniProtKB-KW"/>
</dbReference>
<accession>A0A218NN86</accession>
<evidence type="ECO:0000256" key="3">
    <source>
        <dbReference type="ARBA" id="ARBA00022741"/>
    </source>
</evidence>
<feature type="domain" description="Helicase ATP-binding" evidence="14">
    <location>
        <begin position="1"/>
        <end position="277"/>
    </location>
</feature>
<dbReference type="InterPro" id="IPR006555">
    <property type="entry name" value="ATP-dep_Helicase_C"/>
</dbReference>
<dbReference type="InterPro" id="IPR006935">
    <property type="entry name" value="Helicase/UvrB_N"/>
</dbReference>
<dbReference type="GO" id="GO:0003677">
    <property type="term" value="F:DNA binding"/>
    <property type="evidence" value="ECO:0007669"/>
    <property type="project" value="UniProtKB-KW"/>
</dbReference>
<dbReference type="Gene3D" id="1.10.275.40">
    <property type="match status" value="1"/>
</dbReference>
<dbReference type="InterPro" id="IPR014001">
    <property type="entry name" value="Helicase_ATP-bd"/>
</dbReference>
<evidence type="ECO:0000256" key="11">
    <source>
        <dbReference type="ARBA" id="ARBA00023204"/>
    </source>
</evidence>
<keyword evidence="6 15" id="KW-0347">Helicase</keyword>
<name>A0A218NN86_9ARCH</name>
<keyword evidence="3" id="KW-0547">Nucleotide-binding</keyword>
<gene>
    <name evidence="15" type="ORF">Mia14_0634</name>
</gene>
<dbReference type="GO" id="GO:0043139">
    <property type="term" value="F:5'-3' DNA helicase activity"/>
    <property type="evidence" value="ECO:0007669"/>
    <property type="project" value="UniProtKB-EC"/>
</dbReference>
<evidence type="ECO:0000313" key="16">
    <source>
        <dbReference type="Proteomes" id="UP000197679"/>
    </source>
</evidence>
<dbReference type="Gene3D" id="3.40.50.300">
    <property type="entry name" value="P-loop containing nucleotide triphosphate hydrolases"/>
    <property type="match status" value="2"/>
</dbReference>
<dbReference type="InterPro" id="IPR006554">
    <property type="entry name" value="Helicase-like_DEXD_c2"/>
</dbReference>
<keyword evidence="4" id="KW-0227">DNA damage</keyword>
<evidence type="ECO:0000256" key="8">
    <source>
        <dbReference type="ARBA" id="ARBA00023004"/>
    </source>
</evidence>
<dbReference type="GO" id="GO:0016818">
    <property type="term" value="F:hydrolase activity, acting on acid anhydrides, in phosphorus-containing anhydrides"/>
    <property type="evidence" value="ECO:0007669"/>
    <property type="project" value="InterPro"/>
</dbReference>
<keyword evidence="11" id="KW-0234">DNA repair</keyword>
<dbReference type="OrthoDB" id="27512at2157"/>
<evidence type="ECO:0000256" key="9">
    <source>
        <dbReference type="ARBA" id="ARBA00023014"/>
    </source>
</evidence>
<reference evidence="15 16" key="1">
    <citation type="journal article" date="2017" name="Nat. Commun.">
        <title>'ARMAN' archaea depend on association with euryarchaeal host in culture and in situ.</title>
        <authorList>
            <person name="Golyshina O."/>
            <person name="Toshchakov S."/>
            <person name="Makarova K."/>
            <person name="Gavrilov S."/>
            <person name="Korzhenkov A."/>
            <person name="La Cono V."/>
            <person name="Arcadi E."/>
            <person name="Nechitaylo T."/>
            <person name="Ferrer M."/>
            <person name="Kublanov I."/>
            <person name="Wolf Y."/>
            <person name="Yakimov M."/>
            <person name="Golyshin P."/>
            <person name="Slesarev A."/>
            <person name="Kozyavkin S."/>
        </authorList>
    </citation>
    <scope>NUCLEOTIDE SEQUENCE [LARGE SCALE GENOMIC DNA]</scope>
    <source>
        <strain evidence="15 16">Mia14</strain>
    </source>
</reference>
<dbReference type="Gene3D" id="1.10.30.20">
    <property type="entry name" value="Bacterial XPD DNA helicase, FeS cluster domain"/>
    <property type="match status" value="1"/>
</dbReference>
<evidence type="ECO:0000256" key="6">
    <source>
        <dbReference type="ARBA" id="ARBA00022806"/>
    </source>
</evidence>
<dbReference type="EMBL" id="CP019964">
    <property type="protein sequence ID" value="ASI13937.1"/>
    <property type="molecule type" value="Genomic_DNA"/>
</dbReference>
<dbReference type="Proteomes" id="UP000197679">
    <property type="component" value="Chromosome"/>
</dbReference>
<keyword evidence="2" id="KW-0479">Metal-binding</keyword>
<evidence type="ECO:0000256" key="5">
    <source>
        <dbReference type="ARBA" id="ARBA00022801"/>
    </source>
</evidence>
<evidence type="ECO:0000256" key="10">
    <source>
        <dbReference type="ARBA" id="ARBA00023125"/>
    </source>
</evidence>
<dbReference type="SMART" id="SM00488">
    <property type="entry name" value="DEXDc2"/>
    <property type="match status" value="1"/>
</dbReference>
<evidence type="ECO:0000256" key="12">
    <source>
        <dbReference type="ARBA" id="ARBA00023235"/>
    </source>
</evidence>
<keyword evidence="10" id="KW-0238">DNA-binding</keyword>
<evidence type="ECO:0000259" key="13">
    <source>
        <dbReference type="PROSITE" id="PS51192"/>
    </source>
</evidence>
<protein>
    <submittedName>
        <fullName evidence="15">Nucleotide excision repair helicase XPD</fullName>
    </submittedName>
</protein>
<dbReference type="InterPro" id="IPR027417">
    <property type="entry name" value="P-loop_NTPase"/>
</dbReference>
<dbReference type="InterPro" id="IPR042493">
    <property type="entry name" value="XPD_DNA_FeS"/>
</dbReference>
<dbReference type="Pfam" id="PF04851">
    <property type="entry name" value="ResIII"/>
    <property type="match status" value="1"/>
</dbReference>
<dbReference type="RefSeq" id="WP_088820202.1">
    <property type="nucleotide sequence ID" value="NZ_CP019964.1"/>
</dbReference>
<dbReference type="GeneID" id="33314188"/>
<dbReference type="PROSITE" id="PS51193">
    <property type="entry name" value="HELICASE_ATP_BIND_2"/>
    <property type="match status" value="1"/>
</dbReference>
<dbReference type="AlphaFoldDB" id="A0A218NN86"/>
<dbReference type="KEGG" id="marh:Mia14_0634"/>
<keyword evidence="8" id="KW-0408">Iron</keyword>
<dbReference type="InterPro" id="IPR014013">
    <property type="entry name" value="Helic_SF1/SF2_ATP-bd_DinG/Rad3"/>
</dbReference>